<keyword evidence="7" id="KW-0963">Cytoplasm</keyword>
<dbReference type="EC" id="2.7.13.3" evidence="4"/>
<dbReference type="InterPro" id="IPR005467">
    <property type="entry name" value="His_kinase_dom"/>
</dbReference>
<name>A0A9W6SSD8_9ACTN</name>
<keyword evidence="12" id="KW-0902">Two-component regulatory system</keyword>
<dbReference type="GO" id="GO:0046872">
    <property type="term" value="F:metal ion binding"/>
    <property type="evidence" value="ECO:0007669"/>
    <property type="project" value="UniProtKB-KW"/>
</dbReference>
<dbReference type="InterPro" id="IPR011712">
    <property type="entry name" value="Sig_transdc_His_kin_sub3_dim/P"/>
</dbReference>
<feature type="transmembrane region" description="Helical" evidence="16">
    <location>
        <begin position="12"/>
        <end position="29"/>
    </location>
</feature>
<feature type="transmembrane region" description="Helical" evidence="16">
    <location>
        <begin position="131"/>
        <end position="151"/>
    </location>
</feature>
<keyword evidence="16" id="KW-1133">Transmembrane helix</keyword>
<evidence type="ECO:0000256" key="16">
    <source>
        <dbReference type="SAM" id="Phobius"/>
    </source>
</evidence>
<keyword evidence="16" id="KW-0812">Transmembrane</keyword>
<keyword evidence="16" id="KW-0472">Membrane</keyword>
<dbReference type="GO" id="GO:0005737">
    <property type="term" value="C:cytoplasm"/>
    <property type="evidence" value="ECO:0007669"/>
    <property type="project" value="UniProtKB-SubCell"/>
</dbReference>
<protein>
    <recommendedName>
        <fullName evidence="5">Oxygen sensor histidine kinase NreB</fullName>
        <ecNumber evidence="4">2.7.13.3</ecNumber>
    </recommendedName>
    <alternativeName>
        <fullName evidence="15">Nitrogen regulation protein B</fullName>
    </alternativeName>
</protein>
<evidence type="ECO:0000256" key="14">
    <source>
        <dbReference type="ARBA" id="ARBA00024827"/>
    </source>
</evidence>
<dbReference type="PANTHER" id="PTHR24421">
    <property type="entry name" value="NITRATE/NITRITE SENSOR PROTEIN NARX-RELATED"/>
    <property type="match status" value="1"/>
</dbReference>
<dbReference type="EMBL" id="BSTX01000003">
    <property type="protein sequence ID" value="GLZ79886.1"/>
    <property type="molecule type" value="Genomic_DNA"/>
</dbReference>
<evidence type="ECO:0000256" key="2">
    <source>
        <dbReference type="ARBA" id="ARBA00001966"/>
    </source>
</evidence>
<comment type="subcellular location">
    <subcellularLocation>
        <location evidence="3">Cytoplasm</location>
    </subcellularLocation>
</comment>
<evidence type="ECO:0000256" key="15">
    <source>
        <dbReference type="ARBA" id="ARBA00030800"/>
    </source>
</evidence>
<dbReference type="RefSeq" id="WP_285665028.1">
    <property type="nucleotide sequence ID" value="NZ_BSTX01000003.1"/>
</dbReference>
<keyword evidence="13" id="KW-0411">Iron-sulfur</keyword>
<dbReference type="InterPro" id="IPR036890">
    <property type="entry name" value="HATPase_C_sf"/>
</dbReference>
<keyword evidence="19" id="KW-1185">Reference proteome</keyword>
<dbReference type="PANTHER" id="PTHR24421:SF62">
    <property type="entry name" value="SENSORY TRANSDUCTION HISTIDINE KINASE"/>
    <property type="match status" value="1"/>
</dbReference>
<dbReference type="Pfam" id="PF07730">
    <property type="entry name" value="HisKA_3"/>
    <property type="match status" value="1"/>
</dbReference>
<keyword evidence="6" id="KW-0004">4Fe-4S</keyword>
<evidence type="ECO:0000256" key="4">
    <source>
        <dbReference type="ARBA" id="ARBA00012438"/>
    </source>
</evidence>
<dbReference type="Proteomes" id="UP001165079">
    <property type="component" value="Unassembled WGS sequence"/>
</dbReference>
<dbReference type="InterPro" id="IPR050482">
    <property type="entry name" value="Sensor_HK_TwoCompSys"/>
</dbReference>
<dbReference type="GO" id="GO:0046983">
    <property type="term" value="F:protein dimerization activity"/>
    <property type="evidence" value="ECO:0007669"/>
    <property type="project" value="InterPro"/>
</dbReference>
<evidence type="ECO:0000313" key="19">
    <source>
        <dbReference type="Proteomes" id="UP001165079"/>
    </source>
</evidence>
<comment type="function">
    <text evidence="14">Member of the two-component regulatory system NreB/NreC involved in the control of dissimilatory nitrate/nitrite reduction in response to oxygen. NreB functions as a direct oxygen sensor histidine kinase which is autophosphorylated, in the absence of oxygen, probably at the conserved histidine residue, and transfers its phosphate group probably to a conserved aspartate residue of NreC. NreB/NreC activates the expression of the nitrate (narGHJI) and nitrite (nir) reductase operons, as well as the putative nitrate transporter gene narT.</text>
</comment>
<dbReference type="PRINTS" id="PR00344">
    <property type="entry name" value="BCTRLSENSOR"/>
</dbReference>
<comment type="cofactor">
    <cofactor evidence="2">
        <name>[4Fe-4S] cluster</name>
        <dbReference type="ChEBI" id="CHEBI:49883"/>
    </cofactor>
</comment>
<evidence type="ECO:0000256" key="8">
    <source>
        <dbReference type="ARBA" id="ARBA00022679"/>
    </source>
</evidence>
<dbReference type="CDD" id="cd16917">
    <property type="entry name" value="HATPase_UhpB-NarQ-NarX-like"/>
    <property type="match status" value="1"/>
</dbReference>
<gene>
    <name evidence="18" type="ORF">Afil01_46930</name>
</gene>
<evidence type="ECO:0000313" key="18">
    <source>
        <dbReference type="EMBL" id="GLZ79886.1"/>
    </source>
</evidence>
<keyword evidence="11" id="KW-0408">Iron</keyword>
<evidence type="ECO:0000256" key="6">
    <source>
        <dbReference type="ARBA" id="ARBA00022485"/>
    </source>
</evidence>
<comment type="catalytic activity">
    <reaction evidence="1">
        <text>ATP + protein L-histidine = ADP + protein N-phospho-L-histidine.</text>
        <dbReference type="EC" id="2.7.13.3"/>
    </reaction>
</comment>
<dbReference type="SUPFAM" id="SSF55874">
    <property type="entry name" value="ATPase domain of HSP90 chaperone/DNA topoisomerase II/histidine kinase"/>
    <property type="match status" value="1"/>
</dbReference>
<reference evidence="18" key="1">
    <citation type="submission" date="2023-03" db="EMBL/GenBank/DDBJ databases">
        <title>Actinorhabdospora filicis NBRC 111898.</title>
        <authorList>
            <person name="Ichikawa N."/>
            <person name="Sato H."/>
            <person name="Tonouchi N."/>
        </authorList>
    </citation>
    <scope>NUCLEOTIDE SEQUENCE</scope>
    <source>
        <strain evidence="18">NBRC 111898</strain>
    </source>
</reference>
<evidence type="ECO:0000256" key="11">
    <source>
        <dbReference type="ARBA" id="ARBA00023004"/>
    </source>
</evidence>
<accession>A0A9W6SSD8</accession>
<comment type="caution">
    <text evidence="18">The sequence shown here is derived from an EMBL/GenBank/DDBJ whole genome shotgun (WGS) entry which is preliminary data.</text>
</comment>
<dbReference type="SMART" id="SM00387">
    <property type="entry name" value="HATPase_c"/>
    <property type="match status" value="1"/>
</dbReference>
<evidence type="ECO:0000259" key="17">
    <source>
        <dbReference type="PROSITE" id="PS50109"/>
    </source>
</evidence>
<feature type="transmembrane region" description="Helical" evidence="16">
    <location>
        <begin position="41"/>
        <end position="58"/>
    </location>
</feature>
<organism evidence="18 19">
    <name type="scientific">Actinorhabdospora filicis</name>
    <dbReference type="NCBI Taxonomy" id="1785913"/>
    <lineage>
        <taxon>Bacteria</taxon>
        <taxon>Bacillati</taxon>
        <taxon>Actinomycetota</taxon>
        <taxon>Actinomycetes</taxon>
        <taxon>Micromonosporales</taxon>
        <taxon>Micromonosporaceae</taxon>
        <taxon>Actinorhabdospora</taxon>
    </lineage>
</organism>
<dbReference type="PIRSF" id="PIRSF037434">
    <property type="entry name" value="STHK_ChrS"/>
    <property type="match status" value="1"/>
</dbReference>
<dbReference type="InterPro" id="IPR004358">
    <property type="entry name" value="Sig_transdc_His_kin-like_C"/>
</dbReference>
<evidence type="ECO:0000256" key="13">
    <source>
        <dbReference type="ARBA" id="ARBA00023014"/>
    </source>
</evidence>
<dbReference type="Pfam" id="PF02518">
    <property type="entry name" value="HATPase_c"/>
    <property type="match status" value="1"/>
</dbReference>
<dbReference type="PROSITE" id="PS50109">
    <property type="entry name" value="HIS_KIN"/>
    <property type="match status" value="1"/>
</dbReference>
<evidence type="ECO:0000256" key="1">
    <source>
        <dbReference type="ARBA" id="ARBA00000085"/>
    </source>
</evidence>
<keyword evidence="9" id="KW-0479">Metal-binding</keyword>
<dbReference type="GO" id="GO:0016020">
    <property type="term" value="C:membrane"/>
    <property type="evidence" value="ECO:0007669"/>
    <property type="project" value="InterPro"/>
</dbReference>
<dbReference type="Gene3D" id="3.30.565.10">
    <property type="entry name" value="Histidine kinase-like ATPase, C-terminal domain"/>
    <property type="match status" value="1"/>
</dbReference>
<feature type="domain" description="Histidine kinase" evidence="17">
    <location>
        <begin position="173"/>
        <end position="365"/>
    </location>
</feature>
<keyword evidence="10 18" id="KW-0418">Kinase</keyword>
<dbReference type="AlphaFoldDB" id="A0A9W6SSD8"/>
<evidence type="ECO:0000256" key="10">
    <source>
        <dbReference type="ARBA" id="ARBA00022777"/>
    </source>
</evidence>
<proteinExistence type="predicted"/>
<evidence type="ECO:0000256" key="7">
    <source>
        <dbReference type="ARBA" id="ARBA00022490"/>
    </source>
</evidence>
<dbReference type="InterPro" id="IPR017205">
    <property type="entry name" value="Sig_transdc_His_kinase_ChrS"/>
</dbReference>
<dbReference type="Gene3D" id="1.20.5.1930">
    <property type="match status" value="1"/>
</dbReference>
<feature type="transmembrane region" description="Helical" evidence="16">
    <location>
        <begin position="106"/>
        <end position="125"/>
    </location>
</feature>
<evidence type="ECO:0000256" key="3">
    <source>
        <dbReference type="ARBA" id="ARBA00004496"/>
    </source>
</evidence>
<dbReference type="InterPro" id="IPR003594">
    <property type="entry name" value="HATPase_dom"/>
</dbReference>
<evidence type="ECO:0000256" key="5">
    <source>
        <dbReference type="ARBA" id="ARBA00017322"/>
    </source>
</evidence>
<feature type="transmembrane region" description="Helical" evidence="16">
    <location>
        <begin position="70"/>
        <end position="99"/>
    </location>
</feature>
<evidence type="ECO:0000256" key="12">
    <source>
        <dbReference type="ARBA" id="ARBA00023012"/>
    </source>
</evidence>
<evidence type="ECO:0000256" key="9">
    <source>
        <dbReference type="ARBA" id="ARBA00022723"/>
    </source>
</evidence>
<dbReference type="GO" id="GO:0000155">
    <property type="term" value="F:phosphorelay sensor kinase activity"/>
    <property type="evidence" value="ECO:0007669"/>
    <property type="project" value="InterPro"/>
</dbReference>
<keyword evidence="8" id="KW-0808">Transferase</keyword>
<sequence>MREKTRLLDVAMHVGFFLLMAAGASRLIIRHPFDRRMVVDLAIAAVTVVVYATGVWGWTRLGRGWSLGWLAGVLVCWVVLTWRAPSFAIVAVPLLFLCLRLLSPTATVVVGGVLTGVVVVALLALNEVVDPSLVLVPIAIAGMTVATVLQLKRDQRELAASQRRTGVLEERTRLAREIHDTLAQDLSGIAVLLQNAERAWASEGAREHVRLAADMAVRGLEEARGFVRDLSVPEPLVDALRALVAETGAVSGVDVRLRVEGELGDLGQEAAATLLRVAQGALANVREHSRAARAVVTLARIGDRVNLDVHDDGAGFDPDAPVTVPGRGYGLAAMRERAAALDGYLAVETAPGEGTAVSVSVPVKAGV</sequence>
<dbReference type="GO" id="GO:0051539">
    <property type="term" value="F:4 iron, 4 sulfur cluster binding"/>
    <property type="evidence" value="ECO:0007669"/>
    <property type="project" value="UniProtKB-KW"/>
</dbReference>